<protein>
    <submittedName>
        <fullName evidence="2">Uncharacterized protein</fullName>
    </submittedName>
</protein>
<organism evidence="2 3">
    <name type="scientific">Actinopolyspora xinjiangensis</name>
    <dbReference type="NCBI Taxonomy" id="405564"/>
    <lineage>
        <taxon>Bacteria</taxon>
        <taxon>Bacillati</taxon>
        <taxon>Actinomycetota</taxon>
        <taxon>Actinomycetes</taxon>
        <taxon>Actinopolysporales</taxon>
        <taxon>Actinopolysporaceae</taxon>
        <taxon>Actinopolyspora</taxon>
    </lineage>
</organism>
<accession>A0A1H0U4M6</accession>
<evidence type="ECO:0000256" key="1">
    <source>
        <dbReference type="SAM" id="MobiDB-lite"/>
    </source>
</evidence>
<dbReference type="STRING" id="405564.SAMN04487905_10646"/>
<dbReference type="RefSeq" id="WP_092601185.1">
    <property type="nucleotide sequence ID" value="NZ_FNJR01000006.1"/>
</dbReference>
<reference evidence="3" key="1">
    <citation type="submission" date="2016-10" db="EMBL/GenBank/DDBJ databases">
        <authorList>
            <person name="Varghese N."/>
            <person name="Submissions S."/>
        </authorList>
    </citation>
    <scope>NUCLEOTIDE SEQUENCE [LARGE SCALE GENOMIC DNA]</scope>
    <source>
        <strain evidence="3">DSM 46732</strain>
    </source>
</reference>
<evidence type="ECO:0000313" key="2">
    <source>
        <dbReference type="EMBL" id="SDP61124.1"/>
    </source>
</evidence>
<dbReference type="AlphaFoldDB" id="A0A1H0U4M6"/>
<feature type="region of interest" description="Disordered" evidence="1">
    <location>
        <begin position="63"/>
        <end position="87"/>
    </location>
</feature>
<dbReference type="Proteomes" id="UP000199497">
    <property type="component" value="Unassembled WGS sequence"/>
</dbReference>
<dbReference type="EMBL" id="FNJR01000006">
    <property type="protein sequence ID" value="SDP61124.1"/>
    <property type="molecule type" value="Genomic_DNA"/>
</dbReference>
<proteinExistence type="predicted"/>
<gene>
    <name evidence="2" type="ORF">SAMN04487905_10646</name>
</gene>
<evidence type="ECO:0000313" key="3">
    <source>
        <dbReference type="Proteomes" id="UP000199497"/>
    </source>
</evidence>
<sequence>MAQDIGSPNHRCDCGQDVYLAHFVSSTDGVPDFEGEQFDPLDRRIGGDALLSWHDGDLHATRLTDQQRRGAERAGEALHEEHECGRQ</sequence>
<keyword evidence="3" id="KW-1185">Reference proteome</keyword>
<name>A0A1H0U4M6_9ACTN</name>